<evidence type="ECO:0000256" key="1">
    <source>
        <dbReference type="ARBA" id="ARBA00004651"/>
    </source>
</evidence>
<organism evidence="11 12">
    <name type="scientific">Candidatus Roizmanbacteria bacterium RIFCSPLOWO2_01_FULL_40_42</name>
    <dbReference type="NCBI Taxonomy" id="1802066"/>
    <lineage>
        <taxon>Bacteria</taxon>
        <taxon>Candidatus Roizmaniibacteriota</taxon>
    </lineage>
</organism>
<feature type="transmembrane region" description="Helical" evidence="10">
    <location>
        <begin position="6"/>
        <end position="22"/>
    </location>
</feature>
<feature type="transmembrane region" description="Helical" evidence="10">
    <location>
        <begin position="49"/>
        <end position="71"/>
    </location>
</feature>
<dbReference type="InterPro" id="IPR004692">
    <property type="entry name" value="SecG"/>
</dbReference>
<keyword evidence="5 10" id="KW-0812">Transmembrane</keyword>
<dbReference type="GO" id="GO:0005886">
    <property type="term" value="C:plasma membrane"/>
    <property type="evidence" value="ECO:0007669"/>
    <property type="project" value="UniProtKB-SubCell"/>
</dbReference>
<protein>
    <recommendedName>
        <fullName evidence="10">Protein-export membrane protein SecG</fullName>
    </recommendedName>
</protein>
<evidence type="ECO:0000256" key="6">
    <source>
        <dbReference type="ARBA" id="ARBA00022927"/>
    </source>
</evidence>
<evidence type="ECO:0000256" key="3">
    <source>
        <dbReference type="ARBA" id="ARBA00022448"/>
    </source>
</evidence>
<keyword evidence="8 10" id="KW-0811">Translocation</keyword>
<evidence type="ECO:0000256" key="7">
    <source>
        <dbReference type="ARBA" id="ARBA00022989"/>
    </source>
</evidence>
<evidence type="ECO:0000256" key="10">
    <source>
        <dbReference type="RuleBase" id="RU365087"/>
    </source>
</evidence>
<name>A0A1F7J2C7_9BACT</name>
<keyword evidence="6 10" id="KW-0653">Protein transport</keyword>
<keyword evidence="4 10" id="KW-1003">Cell membrane</keyword>
<dbReference type="Proteomes" id="UP000178558">
    <property type="component" value="Unassembled WGS sequence"/>
</dbReference>
<gene>
    <name evidence="11" type="ORF">A3B50_03995</name>
</gene>
<evidence type="ECO:0000313" key="12">
    <source>
        <dbReference type="Proteomes" id="UP000178558"/>
    </source>
</evidence>
<dbReference type="PANTHER" id="PTHR34182:SF1">
    <property type="entry name" value="PROTEIN-EXPORT MEMBRANE PROTEIN SECG"/>
    <property type="match status" value="1"/>
</dbReference>
<dbReference type="NCBIfam" id="TIGR00810">
    <property type="entry name" value="secG"/>
    <property type="match status" value="1"/>
</dbReference>
<evidence type="ECO:0000256" key="9">
    <source>
        <dbReference type="ARBA" id="ARBA00023136"/>
    </source>
</evidence>
<dbReference type="GO" id="GO:0009306">
    <property type="term" value="P:protein secretion"/>
    <property type="evidence" value="ECO:0007669"/>
    <property type="project" value="UniProtKB-UniRule"/>
</dbReference>
<comment type="caution">
    <text evidence="11">The sequence shown here is derived from an EMBL/GenBank/DDBJ whole genome shotgun (WGS) entry which is preliminary data.</text>
</comment>
<accession>A0A1F7J2C7</accession>
<evidence type="ECO:0000313" key="11">
    <source>
        <dbReference type="EMBL" id="OGK49766.1"/>
    </source>
</evidence>
<evidence type="ECO:0000256" key="5">
    <source>
        <dbReference type="ARBA" id="ARBA00022692"/>
    </source>
</evidence>
<evidence type="ECO:0000256" key="4">
    <source>
        <dbReference type="ARBA" id="ARBA00022475"/>
    </source>
</evidence>
<comment type="function">
    <text evidence="10">Involved in protein export. Participates in an early event of protein translocation.</text>
</comment>
<evidence type="ECO:0000256" key="8">
    <source>
        <dbReference type="ARBA" id="ARBA00023010"/>
    </source>
</evidence>
<dbReference type="Pfam" id="PF03840">
    <property type="entry name" value="SecG"/>
    <property type="match status" value="1"/>
</dbReference>
<keyword evidence="7 10" id="KW-1133">Transmembrane helix</keyword>
<comment type="subcellular location">
    <subcellularLocation>
        <location evidence="1 10">Cell membrane</location>
        <topology evidence="1 10">Multi-pass membrane protein</topology>
    </subcellularLocation>
</comment>
<keyword evidence="9 10" id="KW-0472">Membrane</keyword>
<sequence>MRNVLLVLNIIISIVIVVLILIQGKGAGLGSAWGGGGDMYQTRRGVEKLTLRLTVILIVVFFILSVLNLFLRS</sequence>
<keyword evidence="3 10" id="KW-0813">Transport</keyword>
<evidence type="ECO:0000256" key="2">
    <source>
        <dbReference type="ARBA" id="ARBA00008445"/>
    </source>
</evidence>
<reference evidence="11 12" key="1">
    <citation type="journal article" date="2016" name="Nat. Commun.">
        <title>Thousands of microbial genomes shed light on interconnected biogeochemical processes in an aquifer system.</title>
        <authorList>
            <person name="Anantharaman K."/>
            <person name="Brown C.T."/>
            <person name="Hug L.A."/>
            <person name="Sharon I."/>
            <person name="Castelle C.J."/>
            <person name="Probst A.J."/>
            <person name="Thomas B.C."/>
            <person name="Singh A."/>
            <person name="Wilkins M.J."/>
            <person name="Karaoz U."/>
            <person name="Brodie E.L."/>
            <person name="Williams K.H."/>
            <person name="Hubbard S.S."/>
            <person name="Banfield J.F."/>
        </authorList>
    </citation>
    <scope>NUCLEOTIDE SEQUENCE [LARGE SCALE GENOMIC DNA]</scope>
</reference>
<comment type="similarity">
    <text evidence="2 10">Belongs to the SecG family.</text>
</comment>
<dbReference type="PANTHER" id="PTHR34182">
    <property type="entry name" value="PROTEIN-EXPORT MEMBRANE PROTEIN SECG"/>
    <property type="match status" value="1"/>
</dbReference>
<dbReference type="GO" id="GO:0065002">
    <property type="term" value="P:intracellular protein transmembrane transport"/>
    <property type="evidence" value="ECO:0007669"/>
    <property type="project" value="TreeGrafter"/>
</dbReference>
<proteinExistence type="inferred from homology"/>
<dbReference type="AlphaFoldDB" id="A0A1F7J2C7"/>
<dbReference type="GO" id="GO:0043952">
    <property type="term" value="P:protein transport by the Sec complex"/>
    <property type="evidence" value="ECO:0007669"/>
    <property type="project" value="TreeGrafter"/>
</dbReference>
<dbReference type="PRINTS" id="PR01651">
    <property type="entry name" value="SECGEXPORT"/>
</dbReference>
<dbReference type="GO" id="GO:0015450">
    <property type="term" value="F:protein-transporting ATPase activity"/>
    <property type="evidence" value="ECO:0007669"/>
    <property type="project" value="UniProtKB-UniRule"/>
</dbReference>
<dbReference type="EMBL" id="MGAQ01000026">
    <property type="protein sequence ID" value="OGK49766.1"/>
    <property type="molecule type" value="Genomic_DNA"/>
</dbReference>